<accession>A0A975X1T6</accession>
<protein>
    <submittedName>
        <fullName evidence="1">Uncharacterized protein</fullName>
    </submittedName>
</protein>
<evidence type="ECO:0000313" key="1">
    <source>
        <dbReference type="EMBL" id="SOY52993.1"/>
    </source>
</evidence>
<proteinExistence type="predicted"/>
<dbReference type="EMBL" id="OFSQ01000022">
    <property type="protein sequence ID" value="SOY52993.1"/>
    <property type="molecule type" value="Genomic_DNA"/>
</dbReference>
<gene>
    <name evidence="1" type="ORF">CBM2587_A30001</name>
</gene>
<sequence>MRAFGQQYWSVLRKTSGWFPGWKMGASLGLAAGRNPMPFVHPVMQNMHNVSANRLGTPSPFGRGLG</sequence>
<comment type="caution">
    <text evidence="1">The sequence shown here is derived from an EMBL/GenBank/DDBJ whole genome shotgun (WGS) entry which is preliminary data.</text>
</comment>
<name>A0A975X1T6_9BURK</name>
<dbReference type="AlphaFoldDB" id="A0A975X1T6"/>
<evidence type="ECO:0000313" key="2">
    <source>
        <dbReference type="Proteomes" id="UP000256780"/>
    </source>
</evidence>
<organism evidence="1 2">
    <name type="scientific">Cupriavidus taiwanensis</name>
    <dbReference type="NCBI Taxonomy" id="164546"/>
    <lineage>
        <taxon>Bacteria</taxon>
        <taxon>Pseudomonadati</taxon>
        <taxon>Pseudomonadota</taxon>
        <taxon>Betaproteobacteria</taxon>
        <taxon>Burkholderiales</taxon>
        <taxon>Burkholderiaceae</taxon>
        <taxon>Cupriavidus</taxon>
    </lineage>
</organism>
<dbReference type="Proteomes" id="UP000256780">
    <property type="component" value="Chromosome CBM2587_a"/>
</dbReference>
<reference evidence="1 2" key="1">
    <citation type="submission" date="2018-01" db="EMBL/GenBank/DDBJ databases">
        <authorList>
            <person name="Clerissi C."/>
        </authorList>
    </citation>
    <scope>NUCLEOTIDE SEQUENCE [LARGE SCALE GENOMIC DNA]</scope>
    <source>
        <strain evidence="1">Cupriavidus sp. LMG 19464</strain>
    </source>
</reference>